<dbReference type="EC" id="3.1.3.18" evidence="2"/>
<feature type="compositionally biased region" description="Basic residues" evidence="1">
    <location>
        <begin position="93"/>
        <end position="103"/>
    </location>
</feature>
<gene>
    <name evidence="2" type="ORF">EVA_15824</name>
</gene>
<dbReference type="Gene3D" id="3.40.50.1000">
    <property type="entry name" value="HAD superfamily/HAD-like"/>
    <property type="match status" value="1"/>
</dbReference>
<keyword evidence="2" id="KW-0378">Hydrolase</keyword>
<protein>
    <submittedName>
        <fullName evidence="2">Protein containing HAD superfamily hydrolase-like, type 3 domain protein</fullName>
        <ecNumber evidence="2">3.1.3.18</ecNumber>
    </submittedName>
</protein>
<name>J9G2Q2_9ZZZZ</name>
<evidence type="ECO:0000313" key="2">
    <source>
        <dbReference type="EMBL" id="EJW96067.1"/>
    </source>
</evidence>
<reference evidence="2" key="1">
    <citation type="journal article" date="2012" name="PLoS ONE">
        <title>Gene sets for utilization of primary and secondary nutrition supplies in the distal gut of endangered iberian lynx.</title>
        <authorList>
            <person name="Alcaide M."/>
            <person name="Messina E."/>
            <person name="Richter M."/>
            <person name="Bargiela R."/>
            <person name="Peplies J."/>
            <person name="Huws S.A."/>
            <person name="Newbold C.J."/>
            <person name="Golyshin P.N."/>
            <person name="Simon M.A."/>
            <person name="Lopez G."/>
            <person name="Yakimov M.M."/>
            <person name="Ferrer M."/>
        </authorList>
    </citation>
    <scope>NUCLEOTIDE SEQUENCE</scope>
</reference>
<dbReference type="SUPFAM" id="SSF56784">
    <property type="entry name" value="HAD-like"/>
    <property type="match status" value="1"/>
</dbReference>
<dbReference type="AlphaFoldDB" id="J9G2Q2"/>
<dbReference type="EMBL" id="AMCI01005482">
    <property type="protein sequence ID" value="EJW96067.1"/>
    <property type="molecule type" value="Genomic_DNA"/>
</dbReference>
<sequence length="103" mass="11219">MAIKFVAFDLDGTVFTHVGRTKVSERVQRALAAAHDAGAQVLCASGRPWMMLGKDLLNAPWLDWRVGLNGSDITNGRQRARDPAPARQGRGPGGHRHHPPSRC</sequence>
<feature type="region of interest" description="Disordered" evidence="1">
    <location>
        <begin position="71"/>
        <end position="103"/>
    </location>
</feature>
<comment type="caution">
    <text evidence="2">The sequence shown here is derived from an EMBL/GenBank/DDBJ whole genome shotgun (WGS) entry which is preliminary data.</text>
</comment>
<proteinExistence type="predicted"/>
<feature type="non-terminal residue" evidence="2">
    <location>
        <position position="103"/>
    </location>
</feature>
<dbReference type="InterPro" id="IPR023214">
    <property type="entry name" value="HAD_sf"/>
</dbReference>
<accession>J9G2Q2</accession>
<dbReference type="InterPro" id="IPR036412">
    <property type="entry name" value="HAD-like_sf"/>
</dbReference>
<evidence type="ECO:0000256" key="1">
    <source>
        <dbReference type="SAM" id="MobiDB-lite"/>
    </source>
</evidence>
<dbReference type="GO" id="GO:0008967">
    <property type="term" value="F:phosphoglycolate phosphatase activity"/>
    <property type="evidence" value="ECO:0007669"/>
    <property type="project" value="UniProtKB-EC"/>
</dbReference>
<organism evidence="2">
    <name type="scientific">gut metagenome</name>
    <dbReference type="NCBI Taxonomy" id="749906"/>
    <lineage>
        <taxon>unclassified sequences</taxon>
        <taxon>metagenomes</taxon>
        <taxon>organismal metagenomes</taxon>
    </lineage>
</organism>
<dbReference type="Pfam" id="PF08282">
    <property type="entry name" value="Hydrolase_3"/>
    <property type="match status" value="1"/>
</dbReference>